<dbReference type="AlphaFoldDB" id="A0A447ITH7"/>
<organism evidence="2 3">
    <name type="scientific">Paracoccus haematequi</name>
    <dbReference type="NCBI Taxonomy" id="2491866"/>
    <lineage>
        <taxon>Bacteria</taxon>
        <taxon>Pseudomonadati</taxon>
        <taxon>Pseudomonadota</taxon>
        <taxon>Alphaproteobacteria</taxon>
        <taxon>Rhodobacterales</taxon>
        <taxon>Paracoccaceae</taxon>
        <taxon>Paracoccus</taxon>
    </lineage>
</organism>
<dbReference type="Proteomes" id="UP000270743">
    <property type="component" value="Unassembled WGS sequence"/>
</dbReference>
<dbReference type="InterPro" id="IPR051396">
    <property type="entry name" value="Bact_Antivir_Def_Nuclease"/>
</dbReference>
<evidence type="ECO:0000313" key="2">
    <source>
        <dbReference type="EMBL" id="VDS10824.1"/>
    </source>
</evidence>
<protein>
    <recommendedName>
        <fullName evidence="1">Endonuclease GajA/Old nuclease/RecF-like AAA domain-containing protein</fullName>
    </recommendedName>
</protein>
<reference evidence="2 3" key="1">
    <citation type="submission" date="2018-12" db="EMBL/GenBank/DDBJ databases">
        <authorList>
            <person name="Criscuolo A."/>
        </authorList>
    </citation>
    <scope>NUCLEOTIDE SEQUENCE [LARGE SCALE GENOMIC DNA]</scope>
    <source>
        <strain evidence="2">ACIP1116241</strain>
    </source>
</reference>
<dbReference type="InterPro" id="IPR041685">
    <property type="entry name" value="AAA_GajA/Old/RecF-like"/>
</dbReference>
<dbReference type="Gene3D" id="3.40.50.300">
    <property type="entry name" value="P-loop containing nucleotide triphosphate hydrolases"/>
    <property type="match status" value="1"/>
</dbReference>
<name>A0A447ITH7_9RHOB</name>
<dbReference type="InterPro" id="IPR027417">
    <property type="entry name" value="P-loop_NTPase"/>
</dbReference>
<proteinExistence type="predicted"/>
<dbReference type="EMBL" id="UZWE01000091">
    <property type="protein sequence ID" value="VDS10824.1"/>
    <property type="molecule type" value="Genomic_DNA"/>
</dbReference>
<dbReference type="PANTHER" id="PTHR43581">
    <property type="entry name" value="ATP/GTP PHOSPHATASE"/>
    <property type="match status" value="1"/>
</dbReference>
<gene>
    <name evidence="2" type="ORF">PARHAE_04043</name>
</gene>
<accession>A0A447ITH7</accession>
<dbReference type="Pfam" id="PF13175">
    <property type="entry name" value="AAA_15"/>
    <property type="match status" value="1"/>
</dbReference>
<evidence type="ECO:0000259" key="1">
    <source>
        <dbReference type="Pfam" id="PF13175"/>
    </source>
</evidence>
<sequence>MCIEEPEIHLHPLLQRKLISYLVSETSSQYFISTHSSSFMDTANATIFRVTNDGEQTRVQAVVTKDHQRSLLDDLGYHASDLLQTNMVIWVEGPSDRIYVNHWINAIDDRLIEGIHYTIMFYGGALIRHLTASDDALKDFISLRSLNRNMAVILDSDKADEHSPLKPHAQRLSEEICSSNGMVWVTAGREIENYVDGAKLQDALKKLHSKIYRSPAKTGIFDHAFYFYRDNPEKKDSRLLYKDADKVGAANLICEDEANVERLDLRERLVELTHMICQANSLNPR</sequence>
<feature type="domain" description="Endonuclease GajA/Old nuclease/RecF-like AAA" evidence="1">
    <location>
        <begin position="2"/>
        <end position="39"/>
    </location>
</feature>
<evidence type="ECO:0000313" key="3">
    <source>
        <dbReference type="Proteomes" id="UP000270743"/>
    </source>
</evidence>
<dbReference type="PANTHER" id="PTHR43581:SF4">
    <property type="entry name" value="ATP_GTP PHOSPHATASE"/>
    <property type="match status" value="1"/>
</dbReference>
<keyword evidence="3" id="KW-1185">Reference proteome</keyword>